<organism evidence="1">
    <name type="scientific">viral metagenome</name>
    <dbReference type="NCBI Taxonomy" id="1070528"/>
    <lineage>
        <taxon>unclassified sequences</taxon>
        <taxon>metagenomes</taxon>
        <taxon>organismal metagenomes</taxon>
    </lineage>
</organism>
<proteinExistence type="predicted"/>
<accession>A0A6C0EQS3</accession>
<dbReference type="AlphaFoldDB" id="A0A6C0EQS3"/>
<sequence length="96" mass="11395">MKIQGLSILLLLLITYVKSNKMYYNEYYLITRNNFLRGLLTSKEYKKTQLLINKTSYICDNIYNKILSGYYDLNGKYYSLSEDDKTIIETIISLCY</sequence>
<name>A0A6C0EQS3_9ZZZZ</name>
<protein>
    <submittedName>
        <fullName evidence="1">Uncharacterized protein</fullName>
    </submittedName>
</protein>
<evidence type="ECO:0000313" key="1">
    <source>
        <dbReference type="EMBL" id="QHT31367.1"/>
    </source>
</evidence>
<reference evidence="1" key="1">
    <citation type="journal article" date="2020" name="Nature">
        <title>Giant virus diversity and host interactions through global metagenomics.</title>
        <authorList>
            <person name="Schulz F."/>
            <person name="Roux S."/>
            <person name="Paez-Espino D."/>
            <person name="Jungbluth S."/>
            <person name="Walsh D.A."/>
            <person name="Denef V.J."/>
            <person name="McMahon K.D."/>
            <person name="Konstantinidis K.T."/>
            <person name="Eloe-Fadrosh E.A."/>
            <person name="Kyrpides N.C."/>
            <person name="Woyke T."/>
        </authorList>
    </citation>
    <scope>NUCLEOTIDE SEQUENCE</scope>
    <source>
        <strain evidence="1">GVMAG-M-3300009155-2</strain>
    </source>
</reference>
<dbReference type="EMBL" id="MN738918">
    <property type="protein sequence ID" value="QHT31367.1"/>
    <property type="molecule type" value="Genomic_DNA"/>
</dbReference>